<dbReference type="Gene3D" id="3.80.10.10">
    <property type="entry name" value="Ribonuclease Inhibitor"/>
    <property type="match status" value="1"/>
</dbReference>
<dbReference type="Proteomes" id="UP001165122">
    <property type="component" value="Unassembled WGS sequence"/>
</dbReference>
<sequence>MLGYWVFDGCYNLVPSNIGVSYDSDGDQVDPTSHIVAYLRTQQRIAELETMLAEGDAENSALTTENAALATEVTILTTDNAAFTTEVTTLTTENAALKIANAPPAHTDDFISTIDFKRHFVEFVHIEMLLVLREVCKGWNDVVIERIDRSVESGAMIVHGRKGVNDVVCRSSGRVERKELVMQAIFLRNLVQIGENACDMAVNIVVAEIPEGIGCINRAAFYKCHSLTMASFSTTLTSIGEAAFANCSSLVNVDLLHTSLQELGNEAFAHC</sequence>
<dbReference type="SUPFAM" id="SSF52058">
    <property type="entry name" value="L domain-like"/>
    <property type="match status" value="1"/>
</dbReference>
<dbReference type="InterPro" id="IPR032675">
    <property type="entry name" value="LRR_dom_sf"/>
</dbReference>
<evidence type="ECO:0000313" key="2">
    <source>
        <dbReference type="Proteomes" id="UP001165122"/>
    </source>
</evidence>
<dbReference type="InterPro" id="IPR026906">
    <property type="entry name" value="LRR_5"/>
</dbReference>
<dbReference type="AlphaFoldDB" id="A0A9W6Z9D6"/>
<organism evidence="1 2">
    <name type="scientific">Triparma laevis f. longispina</name>
    <dbReference type="NCBI Taxonomy" id="1714387"/>
    <lineage>
        <taxon>Eukaryota</taxon>
        <taxon>Sar</taxon>
        <taxon>Stramenopiles</taxon>
        <taxon>Ochrophyta</taxon>
        <taxon>Bolidophyceae</taxon>
        <taxon>Parmales</taxon>
        <taxon>Triparmaceae</taxon>
        <taxon>Triparma</taxon>
    </lineage>
</organism>
<proteinExistence type="predicted"/>
<dbReference type="EMBL" id="BRXW01000354">
    <property type="protein sequence ID" value="GMH47197.1"/>
    <property type="molecule type" value="Genomic_DNA"/>
</dbReference>
<keyword evidence="2" id="KW-1185">Reference proteome</keyword>
<name>A0A9W6Z9D6_9STRA</name>
<evidence type="ECO:0000313" key="1">
    <source>
        <dbReference type="EMBL" id="GMH47197.1"/>
    </source>
</evidence>
<comment type="caution">
    <text evidence="1">The sequence shown here is derived from an EMBL/GenBank/DDBJ whole genome shotgun (WGS) entry which is preliminary data.</text>
</comment>
<reference evidence="2" key="1">
    <citation type="journal article" date="2023" name="Commun. Biol.">
        <title>Genome analysis of Parmales, the sister group of diatoms, reveals the evolutionary specialization of diatoms from phago-mixotrophs to photoautotrophs.</title>
        <authorList>
            <person name="Ban H."/>
            <person name="Sato S."/>
            <person name="Yoshikawa S."/>
            <person name="Yamada K."/>
            <person name="Nakamura Y."/>
            <person name="Ichinomiya M."/>
            <person name="Sato N."/>
            <person name="Blanc-Mathieu R."/>
            <person name="Endo H."/>
            <person name="Kuwata A."/>
            <person name="Ogata H."/>
        </authorList>
    </citation>
    <scope>NUCLEOTIDE SEQUENCE [LARGE SCALE GENOMIC DNA]</scope>
    <source>
        <strain evidence="2">NIES 3700</strain>
    </source>
</reference>
<gene>
    <name evidence="1" type="ORF">TrLO_g14635</name>
</gene>
<accession>A0A9W6Z9D6</accession>
<protein>
    <submittedName>
        <fullName evidence="1">Uncharacterized protein</fullName>
    </submittedName>
</protein>
<dbReference type="Pfam" id="PF13306">
    <property type="entry name" value="LRR_5"/>
    <property type="match status" value="1"/>
</dbReference>